<name>A0A1R3U3N1_9HYPH</name>
<organism evidence="1 2">
    <name type="scientific">Agrobacterium rosae</name>
    <dbReference type="NCBI Taxonomy" id="1972867"/>
    <lineage>
        <taxon>Bacteria</taxon>
        <taxon>Pseudomonadati</taxon>
        <taxon>Pseudomonadota</taxon>
        <taxon>Alphaproteobacteria</taxon>
        <taxon>Hyphomicrobiales</taxon>
        <taxon>Rhizobiaceae</taxon>
        <taxon>Rhizobium/Agrobacterium group</taxon>
        <taxon>Agrobacterium</taxon>
    </lineage>
</organism>
<dbReference type="EMBL" id="FMUE01000019">
    <property type="protein sequence ID" value="SCX35119.1"/>
    <property type="molecule type" value="Genomic_DNA"/>
</dbReference>
<dbReference type="RefSeq" id="WP_077122775.1">
    <property type="nucleotide sequence ID" value="NZ_FMUE01000019.1"/>
</dbReference>
<protein>
    <submittedName>
        <fullName evidence="1">Uncharacterized protein</fullName>
    </submittedName>
</protein>
<accession>A0A1R3U3N1</accession>
<evidence type="ECO:0000313" key="2">
    <source>
        <dbReference type="Proteomes" id="UP000187891"/>
    </source>
</evidence>
<evidence type="ECO:0000313" key="1">
    <source>
        <dbReference type="EMBL" id="SCX35119.1"/>
    </source>
</evidence>
<sequence length="456" mass="52384">MKYLERPFMDEREAILQLGRFVPFAAKTIHDSYEQSFHRYCQLQYSPPHLKGGEENIAARQVFYSALKGYFEGQMRSEFIADAIRELDELRVIQTGPHNQMIIEDSTLEALLVSYIGSRANGRKYLFWYSCATNKLETKPKTGAGWLGYNAARINVFGYPRDYLAKTSVVCSSRPASFKLTLNNRGESLAAAVVENIRCILPSEQYESTSDAFRAANENLWSSACPNGQMKLLYFDETFFSQLLVRHIEAETLIVRLLFDDRLRDSLLLYIAEAASRPTGRMLPTGTSLFWLLRDGRIRPIEISGGKFRERGEQNYFIFDRDVVSRMLAEKKLIPDIFVIFLLCNILPGFRCLGGYMQMAYLEAYRQALIHCLPLIDLQAIGLDEASDRRDTNAWGMRVIYGWKPVMELIQENGLSDLLPTLWDKTSSMTLRDLTKSLQQLRTHEHWVEIFKAGSF</sequence>
<gene>
    <name evidence="1" type="ORF">DSM25559_4810</name>
</gene>
<reference evidence="2" key="1">
    <citation type="submission" date="2016-10" db="EMBL/GenBank/DDBJ databases">
        <authorList>
            <person name="Wibberg D."/>
        </authorList>
    </citation>
    <scope>NUCLEOTIDE SEQUENCE [LARGE SCALE GENOMIC DNA]</scope>
</reference>
<dbReference type="Proteomes" id="UP000187891">
    <property type="component" value="Unassembled WGS sequence"/>
</dbReference>
<proteinExistence type="predicted"/>
<dbReference type="AlphaFoldDB" id="A0A1R3U3N1"/>